<dbReference type="Proteomes" id="UP001054857">
    <property type="component" value="Unassembled WGS sequence"/>
</dbReference>
<gene>
    <name evidence="9" type="ORF">Agub_g6253</name>
</gene>
<feature type="region of interest" description="Disordered" evidence="7">
    <location>
        <begin position="1"/>
        <end position="58"/>
    </location>
</feature>
<keyword evidence="3 6" id="KW-0227">DNA damage</keyword>
<evidence type="ECO:0000313" key="9">
    <source>
        <dbReference type="EMBL" id="GFR44907.1"/>
    </source>
</evidence>
<comment type="caution">
    <text evidence="9">The sequence shown here is derived from an EMBL/GenBank/DDBJ whole genome shotgun (WGS) entry which is preliminary data.</text>
</comment>
<keyword evidence="10" id="KW-1185">Reference proteome</keyword>
<evidence type="ECO:0000313" key="10">
    <source>
        <dbReference type="Proteomes" id="UP001054857"/>
    </source>
</evidence>
<dbReference type="GO" id="GO:0000076">
    <property type="term" value="P:DNA replication checkpoint signaling"/>
    <property type="evidence" value="ECO:0007669"/>
    <property type="project" value="UniProtKB-UniRule"/>
</dbReference>
<protein>
    <recommendedName>
        <fullName evidence="8">Chromosome segregation in meiosis protein 3 domain-containing protein</fullName>
    </recommendedName>
</protein>
<feature type="non-terminal residue" evidence="9">
    <location>
        <position position="1"/>
    </location>
</feature>
<evidence type="ECO:0000256" key="1">
    <source>
        <dbReference type="ARBA" id="ARBA00004123"/>
    </source>
</evidence>
<dbReference type="GO" id="GO:0006974">
    <property type="term" value="P:DNA damage response"/>
    <property type="evidence" value="ECO:0007669"/>
    <property type="project" value="UniProtKB-KW"/>
</dbReference>
<dbReference type="InterPro" id="IPR040038">
    <property type="entry name" value="TIPIN/Csm3/Swi3"/>
</dbReference>
<keyword evidence="5 6" id="KW-0131">Cell cycle</keyword>
<dbReference type="PANTHER" id="PTHR13220:SF11">
    <property type="entry name" value="TIMELESS-INTERACTING PROTEIN"/>
    <property type="match status" value="1"/>
</dbReference>
<dbReference type="GO" id="GO:0003677">
    <property type="term" value="F:DNA binding"/>
    <property type="evidence" value="ECO:0007669"/>
    <property type="project" value="TreeGrafter"/>
</dbReference>
<evidence type="ECO:0000256" key="4">
    <source>
        <dbReference type="ARBA" id="ARBA00023242"/>
    </source>
</evidence>
<dbReference type="GO" id="GO:0043111">
    <property type="term" value="P:replication fork arrest"/>
    <property type="evidence" value="ECO:0007669"/>
    <property type="project" value="TreeGrafter"/>
</dbReference>
<comment type="function">
    <text evidence="6">Plays an important role in the control of DNA replication and the maintenance of replication fork stability.</text>
</comment>
<sequence length="169" mass="18781">MPPRAQPVEEPLFGAAAFPPQIVDTDEEDGASPGPREAPARGPAAAADGAPVAAPRRATKKRVAKLDLDLLKSKGGFNDIWHSMAPAFKSTFQGEGHETADLRRLLELYQRWQARFYPHCDFDTFVTKLEKAGRSRMVKTEMNKMRQRMLGLIFPSEAEAEAEEAEDAW</sequence>
<comment type="similarity">
    <text evidence="2 6">Belongs to the CSM3 family.</text>
</comment>
<dbReference type="AlphaFoldDB" id="A0AAD3DQR5"/>
<evidence type="ECO:0000256" key="5">
    <source>
        <dbReference type="ARBA" id="ARBA00023306"/>
    </source>
</evidence>
<dbReference type="GO" id="GO:0031298">
    <property type="term" value="C:replication fork protection complex"/>
    <property type="evidence" value="ECO:0007669"/>
    <property type="project" value="TreeGrafter"/>
</dbReference>
<dbReference type="PANTHER" id="PTHR13220">
    <property type="entry name" value="TIMELESS INTERACTING-RELATED"/>
    <property type="match status" value="1"/>
</dbReference>
<evidence type="ECO:0000256" key="3">
    <source>
        <dbReference type="ARBA" id="ARBA00022763"/>
    </source>
</evidence>
<proteinExistence type="inferred from homology"/>
<evidence type="ECO:0000256" key="6">
    <source>
        <dbReference type="RuleBase" id="RU366049"/>
    </source>
</evidence>
<dbReference type="InterPro" id="IPR012923">
    <property type="entry name" value="Csm3"/>
</dbReference>
<feature type="domain" description="Chromosome segregation in meiosis protein 3" evidence="8">
    <location>
        <begin position="65"/>
        <end position="149"/>
    </location>
</feature>
<comment type="subcellular location">
    <subcellularLocation>
        <location evidence="1 6">Nucleus</location>
    </subcellularLocation>
</comment>
<accession>A0AAD3DQR5</accession>
<evidence type="ECO:0000256" key="7">
    <source>
        <dbReference type="SAM" id="MobiDB-lite"/>
    </source>
</evidence>
<organism evidence="9 10">
    <name type="scientific">Astrephomene gubernaculifera</name>
    <dbReference type="NCBI Taxonomy" id="47775"/>
    <lineage>
        <taxon>Eukaryota</taxon>
        <taxon>Viridiplantae</taxon>
        <taxon>Chlorophyta</taxon>
        <taxon>core chlorophytes</taxon>
        <taxon>Chlorophyceae</taxon>
        <taxon>CS clade</taxon>
        <taxon>Chlamydomonadales</taxon>
        <taxon>Astrephomenaceae</taxon>
        <taxon>Astrephomene</taxon>
    </lineage>
</organism>
<dbReference type="Pfam" id="PF07962">
    <property type="entry name" value="Swi3"/>
    <property type="match status" value="1"/>
</dbReference>
<evidence type="ECO:0000256" key="2">
    <source>
        <dbReference type="ARBA" id="ARBA00006075"/>
    </source>
</evidence>
<feature type="compositionally biased region" description="Low complexity" evidence="7">
    <location>
        <begin position="31"/>
        <end position="56"/>
    </location>
</feature>
<dbReference type="GO" id="GO:0031297">
    <property type="term" value="P:replication fork processing"/>
    <property type="evidence" value="ECO:0007669"/>
    <property type="project" value="UniProtKB-UniRule"/>
</dbReference>
<name>A0AAD3DQR5_9CHLO</name>
<keyword evidence="4 6" id="KW-0539">Nucleus</keyword>
<evidence type="ECO:0000259" key="8">
    <source>
        <dbReference type="Pfam" id="PF07962"/>
    </source>
</evidence>
<dbReference type="EMBL" id="BMAR01000008">
    <property type="protein sequence ID" value="GFR44907.1"/>
    <property type="molecule type" value="Genomic_DNA"/>
</dbReference>
<reference evidence="9 10" key="1">
    <citation type="journal article" date="2021" name="Sci. Rep.">
        <title>Genome sequencing of the multicellular alga Astrephomene provides insights into convergent evolution of germ-soma differentiation.</title>
        <authorList>
            <person name="Yamashita S."/>
            <person name="Yamamoto K."/>
            <person name="Matsuzaki R."/>
            <person name="Suzuki S."/>
            <person name="Yamaguchi H."/>
            <person name="Hirooka S."/>
            <person name="Minakuchi Y."/>
            <person name="Miyagishima S."/>
            <person name="Kawachi M."/>
            <person name="Toyoda A."/>
            <person name="Nozaki H."/>
        </authorList>
    </citation>
    <scope>NUCLEOTIDE SEQUENCE [LARGE SCALE GENOMIC DNA]</scope>
    <source>
        <strain evidence="9 10">NIES-4017</strain>
    </source>
</reference>